<name>A0A7S1D771_CYCTE</name>
<evidence type="ECO:0000313" key="2">
    <source>
        <dbReference type="EMBL" id="CAD8939313.1"/>
    </source>
</evidence>
<reference evidence="2" key="1">
    <citation type="submission" date="2021-01" db="EMBL/GenBank/DDBJ databases">
        <authorList>
            <person name="Corre E."/>
            <person name="Pelletier E."/>
            <person name="Niang G."/>
            <person name="Scheremetjew M."/>
            <person name="Finn R."/>
            <person name="Kale V."/>
            <person name="Holt S."/>
            <person name="Cochrane G."/>
            <person name="Meng A."/>
            <person name="Brown T."/>
            <person name="Cohen L."/>
        </authorList>
    </citation>
    <scope>NUCLEOTIDE SEQUENCE</scope>
    <source>
        <strain evidence="2">ECT3854</strain>
    </source>
</reference>
<evidence type="ECO:0000256" key="1">
    <source>
        <dbReference type="SAM" id="MobiDB-lite"/>
    </source>
</evidence>
<feature type="region of interest" description="Disordered" evidence="1">
    <location>
        <begin position="34"/>
        <end position="107"/>
    </location>
</feature>
<dbReference type="EMBL" id="HBFW01016215">
    <property type="protein sequence ID" value="CAD8939313.1"/>
    <property type="molecule type" value="Transcribed_RNA"/>
</dbReference>
<feature type="compositionally biased region" description="Basic residues" evidence="1">
    <location>
        <begin position="76"/>
        <end position="107"/>
    </location>
</feature>
<organism evidence="2">
    <name type="scientific">Cyclophora tenuis</name>
    <name type="common">Marine diatom</name>
    <dbReference type="NCBI Taxonomy" id="216820"/>
    <lineage>
        <taxon>Eukaryota</taxon>
        <taxon>Sar</taxon>
        <taxon>Stramenopiles</taxon>
        <taxon>Ochrophyta</taxon>
        <taxon>Bacillariophyta</taxon>
        <taxon>Fragilariophyceae</taxon>
        <taxon>Fragilariophycidae</taxon>
        <taxon>Cyclophorales</taxon>
        <taxon>Cyclophoraceae</taxon>
        <taxon>Cyclophora</taxon>
    </lineage>
</organism>
<accession>A0A7S1D771</accession>
<gene>
    <name evidence="2" type="ORF">CTEN0397_LOCUS10376</name>
</gene>
<proteinExistence type="predicted"/>
<sequence>MSVDDICFLFSETRNPEEIELTFLRYVGPLYPQKQQQQKQEQKQQHLDDMDDTASIHTHGAVVLQTSSSRSSSRSSRGRNHKRESRNQKRGQSRERRFKWFGRQKRT</sequence>
<protein>
    <submittedName>
        <fullName evidence="2">Uncharacterized protein</fullName>
    </submittedName>
</protein>
<dbReference type="AlphaFoldDB" id="A0A7S1D771"/>